<dbReference type="Proteomes" id="UP001374535">
    <property type="component" value="Chromosome 6"/>
</dbReference>
<protein>
    <submittedName>
        <fullName evidence="1">Uncharacterized protein</fullName>
    </submittedName>
</protein>
<dbReference type="AlphaFoldDB" id="A0AAQ3NDJ2"/>
<keyword evidence="2" id="KW-1185">Reference proteome</keyword>
<sequence>MGFELFISPLPPAFTIWALWPRMGLRPKMRVSMHRRRRLGRIWIRDRPRWRGLWVTEIIFSVRRKHNRRRWSSCRIDGKPHRHRDRWVAARVLNFARGILYPIGSARAILRCQNRVP</sequence>
<organism evidence="1 2">
    <name type="scientific">Vigna mungo</name>
    <name type="common">Black gram</name>
    <name type="synonym">Phaseolus mungo</name>
    <dbReference type="NCBI Taxonomy" id="3915"/>
    <lineage>
        <taxon>Eukaryota</taxon>
        <taxon>Viridiplantae</taxon>
        <taxon>Streptophyta</taxon>
        <taxon>Embryophyta</taxon>
        <taxon>Tracheophyta</taxon>
        <taxon>Spermatophyta</taxon>
        <taxon>Magnoliopsida</taxon>
        <taxon>eudicotyledons</taxon>
        <taxon>Gunneridae</taxon>
        <taxon>Pentapetalae</taxon>
        <taxon>rosids</taxon>
        <taxon>fabids</taxon>
        <taxon>Fabales</taxon>
        <taxon>Fabaceae</taxon>
        <taxon>Papilionoideae</taxon>
        <taxon>50 kb inversion clade</taxon>
        <taxon>NPAAA clade</taxon>
        <taxon>indigoferoid/millettioid clade</taxon>
        <taxon>Phaseoleae</taxon>
        <taxon>Vigna</taxon>
    </lineage>
</organism>
<gene>
    <name evidence="1" type="ORF">V8G54_020331</name>
</gene>
<evidence type="ECO:0000313" key="1">
    <source>
        <dbReference type="EMBL" id="WVZ06985.1"/>
    </source>
</evidence>
<dbReference type="EMBL" id="CP144695">
    <property type="protein sequence ID" value="WVZ06985.1"/>
    <property type="molecule type" value="Genomic_DNA"/>
</dbReference>
<accession>A0AAQ3NDJ2</accession>
<proteinExistence type="predicted"/>
<evidence type="ECO:0000313" key="2">
    <source>
        <dbReference type="Proteomes" id="UP001374535"/>
    </source>
</evidence>
<reference evidence="1 2" key="1">
    <citation type="journal article" date="2023" name="Life. Sci Alliance">
        <title>Evolutionary insights into 3D genome organization and epigenetic landscape of Vigna mungo.</title>
        <authorList>
            <person name="Junaid A."/>
            <person name="Singh B."/>
            <person name="Bhatia S."/>
        </authorList>
    </citation>
    <scope>NUCLEOTIDE SEQUENCE [LARGE SCALE GENOMIC DNA]</scope>
    <source>
        <strain evidence="1">Urdbean</strain>
    </source>
</reference>
<name>A0AAQ3NDJ2_VIGMU</name>